<reference evidence="2 3" key="1">
    <citation type="submission" date="2019-03" db="EMBL/GenBank/DDBJ databases">
        <title>Genomic Encyclopedia of Archaeal and Bacterial Type Strains, Phase II (KMG-II): from individual species to whole genera.</title>
        <authorList>
            <person name="Goeker M."/>
        </authorList>
    </citation>
    <scope>NUCLEOTIDE SEQUENCE [LARGE SCALE GENOMIC DNA]</scope>
    <source>
        <strain evidence="2 3">DSM 28323</strain>
    </source>
</reference>
<proteinExistence type="predicted"/>
<dbReference type="InterPro" id="IPR036249">
    <property type="entry name" value="Thioredoxin-like_sf"/>
</dbReference>
<dbReference type="Proteomes" id="UP000295741">
    <property type="component" value="Unassembled WGS sequence"/>
</dbReference>
<evidence type="ECO:0000313" key="2">
    <source>
        <dbReference type="EMBL" id="TDO25462.1"/>
    </source>
</evidence>
<keyword evidence="3" id="KW-1185">Reference proteome</keyword>
<dbReference type="OrthoDB" id="120730at2"/>
<dbReference type="PROSITE" id="PS51352">
    <property type="entry name" value="THIOREDOXIN_2"/>
    <property type="match status" value="1"/>
</dbReference>
<protein>
    <submittedName>
        <fullName evidence="2">Thioredoxin-like protein</fullName>
    </submittedName>
</protein>
<dbReference type="Gene3D" id="3.40.30.10">
    <property type="entry name" value="Glutaredoxin"/>
    <property type="match status" value="1"/>
</dbReference>
<dbReference type="EMBL" id="SNWP01000013">
    <property type="protein sequence ID" value="TDO25462.1"/>
    <property type="molecule type" value="Genomic_DNA"/>
</dbReference>
<dbReference type="AlphaFoldDB" id="A0A4R6ISK0"/>
<comment type="caution">
    <text evidence="2">The sequence shown here is derived from an EMBL/GenBank/DDBJ whole genome shotgun (WGS) entry which is preliminary data.</text>
</comment>
<feature type="domain" description="Thioredoxin" evidence="1">
    <location>
        <begin position="10"/>
        <end position="140"/>
    </location>
</feature>
<dbReference type="RefSeq" id="WP_133475570.1">
    <property type="nucleotide sequence ID" value="NZ_SNWP01000013.1"/>
</dbReference>
<evidence type="ECO:0000313" key="3">
    <source>
        <dbReference type="Proteomes" id="UP000295741"/>
    </source>
</evidence>
<dbReference type="InterPro" id="IPR012336">
    <property type="entry name" value="Thioredoxin-like_fold"/>
</dbReference>
<dbReference type="Pfam" id="PF13098">
    <property type="entry name" value="Thioredoxin_2"/>
    <property type="match status" value="1"/>
</dbReference>
<sequence>MRKLLLVAYAFTGLVYKDLKAQETIKFDHINYDQLIARSKQEKKPVLIYFTGTGCFLCVKMEKNVFPKPEIAGFYNTNFINVESFDDTRKPDSATTQLRKKFGIISNPTFIFTDSTGEIIHKSGYKETEAFLRTAHQALSKEDNYRSWKQQLKAGKPNASLMLKYLSAEQKPVLYAESDFVCEAQSQLDLYFDAIAPKEYTQPGNWEIIRQYVANPYSQVFTYLLNHDKEFSNLYGEQAVNEVIFTVLKDAWSGGSDTEAYKKAEVFIRSAKHSLAKLRVLQIDYLYKNETNLKKIFTNPTETEKFISLYDININKYPYLFNKNDVNTAVNSILKNSSLKTDHYIKAKKWMQLMLAIPENEDYELYATLALASFYTKDYTEAVKAQTKAVQLAIKEELEKEELDLYQKKLMEYKQAAGTQ</sequence>
<dbReference type="SUPFAM" id="SSF52833">
    <property type="entry name" value="Thioredoxin-like"/>
    <property type="match status" value="1"/>
</dbReference>
<evidence type="ECO:0000259" key="1">
    <source>
        <dbReference type="PROSITE" id="PS51352"/>
    </source>
</evidence>
<accession>A0A4R6ISK0</accession>
<name>A0A4R6ISK0_9BACT</name>
<organism evidence="2 3">
    <name type="scientific">Sediminibacterium goheungense</name>
    <dbReference type="NCBI Taxonomy" id="1086393"/>
    <lineage>
        <taxon>Bacteria</taxon>
        <taxon>Pseudomonadati</taxon>
        <taxon>Bacteroidota</taxon>
        <taxon>Chitinophagia</taxon>
        <taxon>Chitinophagales</taxon>
        <taxon>Chitinophagaceae</taxon>
        <taxon>Sediminibacterium</taxon>
    </lineage>
</organism>
<gene>
    <name evidence="2" type="ORF">BC659_3004</name>
</gene>
<dbReference type="InterPro" id="IPR013766">
    <property type="entry name" value="Thioredoxin_domain"/>
</dbReference>